<dbReference type="EMBL" id="BAABHW010000006">
    <property type="protein sequence ID" value="GAA5079920.1"/>
    <property type="molecule type" value="Genomic_DNA"/>
</dbReference>
<gene>
    <name evidence="2" type="ORF">GCM10023209_32720</name>
</gene>
<proteinExistence type="predicted"/>
<evidence type="ECO:0000313" key="2">
    <source>
        <dbReference type="EMBL" id="GAA5079920.1"/>
    </source>
</evidence>
<organism evidence="2 3">
    <name type="scientific">[Roseibacterium] beibuensis</name>
    <dbReference type="NCBI Taxonomy" id="1193142"/>
    <lineage>
        <taxon>Bacteria</taxon>
        <taxon>Pseudomonadati</taxon>
        <taxon>Pseudomonadota</taxon>
        <taxon>Alphaproteobacteria</taxon>
        <taxon>Rhodobacterales</taxon>
        <taxon>Roseobacteraceae</taxon>
        <taxon>Roseicyclus</taxon>
    </lineage>
</organism>
<keyword evidence="1" id="KW-0472">Membrane</keyword>
<evidence type="ECO:0000256" key="1">
    <source>
        <dbReference type="SAM" id="Phobius"/>
    </source>
</evidence>
<keyword evidence="1" id="KW-1133">Transmembrane helix</keyword>
<reference evidence="3" key="1">
    <citation type="journal article" date="2019" name="Int. J. Syst. Evol. Microbiol.">
        <title>The Global Catalogue of Microorganisms (GCM) 10K type strain sequencing project: providing services to taxonomists for standard genome sequencing and annotation.</title>
        <authorList>
            <consortium name="The Broad Institute Genomics Platform"/>
            <consortium name="The Broad Institute Genome Sequencing Center for Infectious Disease"/>
            <person name="Wu L."/>
            <person name="Ma J."/>
        </authorList>
    </citation>
    <scope>NUCLEOTIDE SEQUENCE [LARGE SCALE GENOMIC DNA]</scope>
    <source>
        <strain evidence="3">JCM 18015</strain>
    </source>
</reference>
<evidence type="ECO:0000313" key="3">
    <source>
        <dbReference type="Proteomes" id="UP001499910"/>
    </source>
</evidence>
<comment type="caution">
    <text evidence="2">The sequence shown here is derived from an EMBL/GenBank/DDBJ whole genome shotgun (WGS) entry which is preliminary data.</text>
</comment>
<dbReference type="Proteomes" id="UP001499910">
    <property type="component" value="Unassembled WGS sequence"/>
</dbReference>
<protein>
    <submittedName>
        <fullName evidence="2">Uncharacterized protein</fullName>
    </submittedName>
</protein>
<feature type="transmembrane region" description="Helical" evidence="1">
    <location>
        <begin position="37"/>
        <end position="54"/>
    </location>
</feature>
<name>A0ABP9LKY1_9RHOB</name>
<feature type="transmembrane region" description="Helical" evidence="1">
    <location>
        <begin position="61"/>
        <end position="81"/>
    </location>
</feature>
<sequence>MEIGKETVGVRGHVWPPVGRFPKLFASDHGSVHPMDVTALVFYAAICGLLSLASPRLGRPFIRLAVGAVVGIAAATLLPILRTAFGLG</sequence>
<keyword evidence="3" id="KW-1185">Reference proteome</keyword>
<accession>A0ABP9LKY1</accession>
<keyword evidence="1" id="KW-0812">Transmembrane</keyword>